<dbReference type="InParanoid" id="A2E749"/>
<dbReference type="VEuPathDB" id="TrichDB:TVAG_006420"/>
<protein>
    <recommendedName>
        <fullName evidence="3">PH domain-containing protein</fullName>
    </recommendedName>
</protein>
<dbReference type="OrthoDB" id="10500335at2759"/>
<evidence type="ECO:0008006" key="3">
    <source>
        <dbReference type="Google" id="ProtNLM"/>
    </source>
</evidence>
<evidence type="ECO:0000313" key="2">
    <source>
        <dbReference type="Proteomes" id="UP000001542"/>
    </source>
</evidence>
<dbReference type="AlphaFoldDB" id="A2E749"/>
<organism evidence="1 2">
    <name type="scientific">Trichomonas vaginalis (strain ATCC PRA-98 / G3)</name>
    <dbReference type="NCBI Taxonomy" id="412133"/>
    <lineage>
        <taxon>Eukaryota</taxon>
        <taxon>Metamonada</taxon>
        <taxon>Parabasalia</taxon>
        <taxon>Trichomonadida</taxon>
        <taxon>Trichomonadidae</taxon>
        <taxon>Trichomonas</taxon>
    </lineage>
</organism>
<accession>A2E749</accession>
<proteinExistence type="predicted"/>
<dbReference type="KEGG" id="tva:4769521"/>
<keyword evidence="2" id="KW-1185">Reference proteome</keyword>
<gene>
    <name evidence="1" type="ORF">TVAG_006420</name>
</gene>
<reference evidence="1" key="2">
    <citation type="journal article" date="2007" name="Science">
        <title>Draft genome sequence of the sexually transmitted pathogen Trichomonas vaginalis.</title>
        <authorList>
            <person name="Carlton J.M."/>
            <person name="Hirt R.P."/>
            <person name="Silva J.C."/>
            <person name="Delcher A.L."/>
            <person name="Schatz M."/>
            <person name="Zhao Q."/>
            <person name="Wortman J.R."/>
            <person name="Bidwell S.L."/>
            <person name="Alsmark U.C.M."/>
            <person name="Besteiro S."/>
            <person name="Sicheritz-Ponten T."/>
            <person name="Noel C.J."/>
            <person name="Dacks J.B."/>
            <person name="Foster P.G."/>
            <person name="Simillion C."/>
            <person name="Van de Peer Y."/>
            <person name="Miranda-Saavedra D."/>
            <person name="Barton G.J."/>
            <person name="Westrop G.D."/>
            <person name="Mueller S."/>
            <person name="Dessi D."/>
            <person name="Fiori P.L."/>
            <person name="Ren Q."/>
            <person name="Paulsen I."/>
            <person name="Zhang H."/>
            <person name="Bastida-Corcuera F.D."/>
            <person name="Simoes-Barbosa A."/>
            <person name="Brown M.T."/>
            <person name="Hayes R.D."/>
            <person name="Mukherjee M."/>
            <person name="Okumura C.Y."/>
            <person name="Schneider R."/>
            <person name="Smith A.J."/>
            <person name="Vanacova S."/>
            <person name="Villalvazo M."/>
            <person name="Haas B.J."/>
            <person name="Pertea M."/>
            <person name="Feldblyum T.V."/>
            <person name="Utterback T.R."/>
            <person name="Shu C.L."/>
            <person name="Osoegawa K."/>
            <person name="de Jong P.J."/>
            <person name="Hrdy I."/>
            <person name="Horvathova L."/>
            <person name="Zubacova Z."/>
            <person name="Dolezal P."/>
            <person name="Malik S.B."/>
            <person name="Logsdon J.M. Jr."/>
            <person name="Henze K."/>
            <person name="Gupta A."/>
            <person name="Wang C.C."/>
            <person name="Dunne R.L."/>
            <person name="Upcroft J.A."/>
            <person name="Upcroft P."/>
            <person name="White O."/>
            <person name="Salzberg S.L."/>
            <person name="Tang P."/>
            <person name="Chiu C.-H."/>
            <person name="Lee Y.-S."/>
            <person name="Embley T.M."/>
            <person name="Coombs G.H."/>
            <person name="Mottram J.C."/>
            <person name="Tachezy J."/>
            <person name="Fraser-Liggett C.M."/>
            <person name="Johnson P.J."/>
        </authorList>
    </citation>
    <scope>NUCLEOTIDE SEQUENCE [LARGE SCALE GENOMIC DNA]</scope>
    <source>
        <strain evidence="1">G3</strain>
    </source>
</reference>
<dbReference type="SMR" id="A2E749"/>
<dbReference type="VEuPathDB" id="TrichDB:TVAGG3_0982960"/>
<name>A2E749_TRIV3</name>
<dbReference type="RefSeq" id="XP_001323790.1">
    <property type="nucleotide sequence ID" value="XM_001323755.1"/>
</dbReference>
<sequence>MTEGWYTRIISKQFSKIRWITIGDFWINIYNCKKDKTPVMALHTSNLEITDSTDEISNAHSFKVLINHNCAQKSVIISTPNQFDIVEIKERLQKEIAAWNEYALSTVPKLPQQFVMDNTGKFVYRNIDRLHVSIIEDGIEIKQESKDDIKILANSTFDVYPTLETESDPRWVAITSNTGSYHLHCQTFEDAKQFVNLSLHFYRRLSDKKT</sequence>
<dbReference type="Proteomes" id="UP000001542">
    <property type="component" value="Unassembled WGS sequence"/>
</dbReference>
<evidence type="ECO:0000313" key="1">
    <source>
        <dbReference type="EMBL" id="EAY11567.1"/>
    </source>
</evidence>
<reference evidence="1" key="1">
    <citation type="submission" date="2006-10" db="EMBL/GenBank/DDBJ databases">
        <authorList>
            <person name="Amadeo P."/>
            <person name="Zhao Q."/>
            <person name="Wortman J."/>
            <person name="Fraser-Liggett C."/>
            <person name="Carlton J."/>
        </authorList>
    </citation>
    <scope>NUCLEOTIDE SEQUENCE</scope>
    <source>
        <strain evidence="1">G3</strain>
    </source>
</reference>
<dbReference type="EMBL" id="DS113317">
    <property type="protein sequence ID" value="EAY11567.1"/>
    <property type="molecule type" value="Genomic_DNA"/>
</dbReference>